<dbReference type="SUPFAM" id="SSF74863">
    <property type="entry name" value="Thiol:disulfide interchange protein DsbD, N-terminal domain (DsbD-alpha)"/>
    <property type="match status" value="1"/>
</dbReference>
<dbReference type="InterPro" id="IPR003500">
    <property type="entry name" value="RpiB_LacA_LacB"/>
</dbReference>
<evidence type="ECO:0000256" key="1">
    <source>
        <dbReference type="ARBA" id="ARBA00008754"/>
    </source>
</evidence>
<dbReference type="NCBIfam" id="TIGR00689">
    <property type="entry name" value="rpiB_lacA_lacB"/>
    <property type="match status" value="1"/>
</dbReference>
<gene>
    <name evidence="3" type="primary">ywlF_1</name>
    <name evidence="3" type="ORF">BWY73_00759</name>
</gene>
<dbReference type="GO" id="GO:0015035">
    <property type="term" value="F:protein-disulfide reductase activity"/>
    <property type="evidence" value="ECO:0007669"/>
    <property type="project" value="TreeGrafter"/>
</dbReference>
<dbReference type="EMBL" id="MWAK01000089">
    <property type="protein sequence ID" value="OPZ92539.1"/>
    <property type="molecule type" value="Genomic_DNA"/>
</dbReference>
<dbReference type="GO" id="GO:0016861">
    <property type="term" value="F:intramolecular oxidoreductase activity, interconverting aldoses and ketoses"/>
    <property type="evidence" value="ECO:0007669"/>
    <property type="project" value="UniProtKB-ARBA"/>
</dbReference>
<dbReference type="AlphaFoldDB" id="A0A1V5MH44"/>
<evidence type="ECO:0000259" key="2">
    <source>
        <dbReference type="Pfam" id="PF11412"/>
    </source>
</evidence>
<comment type="caution">
    <text evidence="3">The sequence shown here is derived from an EMBL/GenBank/DDBJ whole genome shotgun (WGS) entry which is preliminary data.</text>
</comment>
<name>A0A1V5MH44_UNCT6</name>
<protein>
    <submittedName>
        <fullName evidence="3">Putative sugar phosphate isomerase YwlF</fullName>
        <ecNumber evidence="3">5.3.1.-</ecNumber>
    </submittedName>
</protein>
<dbReference type="GO" id="GO:0045454">
    <property type="term" value="P:cell redox homeostasis"/>
    <property type="evidence" value="ECO:0007669"/>
    <property type="project" value="TreeGrafter"/>
</dbReference>
<dbReference type="SUPFAM" id="SSF89623">
    <property type="entry name" value="Ribose/Galactose isomerase RpiB/AlsB"/>
    <property type="match status" value="1"/>
</dbReference>
<dbReference type="PANTHER" id="PTHR32234:SF0">
    <property type="entry name" value="THIOL:DISULFIDE INTERCHANGE PROTEIN DSBD"/>
    <property type="match status" value="1"/>
</dbReference>
<proteinExistence type="inferred from homology"/>
<dbReference type="GO" id="GO:0017004">
    <property type="term" value="P:cytochrome complex assembly"/>
    <property type="evidence" value="ECO:0007669"/>
    <property type="project" value="InterPro"/>
</dbReference>
<dbReference type="InterPro" id="IPR036569">
    <property type="entry name" value="RpiB_LacA_LacB_sf"/>
</dbReference>
<dbReference type="Pfam" id="PF11412">
    <property type="entry name" value="DsbD_N"/>
    <property type="match status" value="1"/>
</dbReference>
<dbReference type="Gene3D" id="2.60.40.1250">
    <property type="entry name" value="Thiol:disulfide interchange protein DsbD, N-terminal domain"/>
    <property type="match status" value="1"/>
</dbReference>
<dbReference type="GO" id="GO:0016020">
    <property type="term" value="C:membrane"/>
    <property type="evidence" value="ECO:0007669"/>
    <property type="project" value="UniProtKB-SubCell"/>
</dbReference>
<feature type="domain" description="Thiol:disulfide interchange protein DsbD N-terminal" evidence="2">
    <location>
        <begin position="60"/>
        <end position="152"/>
    </location>
</feature>
<reference evidence="3" key="1">
    <citation type="submission" date="2017-02" db="EMBL/GenBank/DDBJ databases">
        <title>Delving into the versatile metabolic prowess of the omnipresent phylum Bacteroidetes.</title>
        <authorList>
            <person name="Nobu M.K."/>
            <person name="Mei R."/>
            <person name="Narihiro T."/>
            <person name="Kuroda K."/>
            <person name="Liu W.-T."/>
        </authorList>
    </citation>
    <scope>NUCLEOTIDE SEQUENCE</scope>
    <source>
        <strain evidence="3">ADurb.Bin417</strain>
    </source>
</reference>
<sequence length="360" mass="38400">MSVLANEMATAVGREIMLKKKRLIYLLSGLLLWCGLSGVWGQTAPAKAFGVTAALLRDGGSQAMLELQFTIAADAYLYEDAMDLTLPEGLAAKLVAGPEPVVKEGEESRVFLQSFSQRYSLTGAVPEPLGLSVHYQGCSKGVCFMPETVAFALTFAGASARVEAKPTELPADDRVLAWQRQAEGFAVLGTATGYMDKDAFLGWLRQAESGEAAEEQLLDRVLARYGLLVAALLIIPLGFMLNLTPCVLPMIPINLAIIGAGAAAGDKKSRGFMLGGMYGLGMTIMANKVPGIRAVNSQCLYTAGLARSHNDANVLCLGGRVVGPDLAWEIVRTFLTTPFSGGRHQRRVNLIRKQDGCLGS</sequence>
<keyword evidence="3" id="KW-0413">Isomerase</keyword>
<dbReference type="GO" id="GO:0005975">
    <property type="term" value="P:carbohydrate metabolic process"/>
    <property type="evidence" value="ECO:0007669"/>
    <property type="project" value="InterPro"/>
</dbReference>
<dbReference type="PANTHER" id="PTHR32234">
    <property type="entry name" value="THIOL:DISULFIDE INTERCHANGE PROTEIN DSBD"/>
    <property type="match status" value="1"/>
</dbReference>
<dbReference type="EC" id="5.3.1.-" evidence="3"/>
<accession>A0A1V5MH44</accession>
<dbReference type="InterPro" id="IPR028250">
    <property type="entry name" value="DsbDN"/>
</dbReference>
<dbReference type="Pfam" id="PF02502">
    <property type="entry name" value="LacAB_rpiB"/>
    <property type="match status" value="1"/>
</dbReference>
<organism evidence="3">
    <name type="scientific">candidate division TA06 bacterium ADurb.Bin417</name>
    <dbReference type="NCBI Taxonomy" id="1852828"/>
    <lineage>
        <taxon>Bacteria</taxon>
        <taxon>Bacteria division TA06</taxon>
    </lineage>
</organism>
<comment type="similarity">
    <text evidence="1">Belongs to the LacAB/RpiB family.</text>
</comment>
<dbReference type="InterPro" id="IPR036929">
    <property type="entry name" value="DsbDN_sf"/>
</dbReference>
<evidence type="ECO:0000313" key="3">
    <source>
        <dbReference type="EMBL" id="OPZ92539.1"/>
    </source>
</evidence>
<dbReference type="Gene3D" id="3.40.1400.10">
    <property type="entry name" value="Sugar-phosphate isomerase, RpiB/LacA/LacB"/>
    <property type="match status" value="1"/>
</dbReference>
<dbReference type="Proteomes" id="UP000485484">
    <property type="component" value="Unassembled WGS sequence"/>
</dbReference>